<dbReference type="InterPro" id="IPR013740">
    <property type="entry name" value="Redoxin"/>
</dbReference>
<dbReference type="PANTHER" id="PTHR42852:SF6">
    <property type="entry name" value="THIOL:DISULFIDE INTERCHANGE PROTEIN DSBE"/>
    <property type="match status" value="1"/>
</dbReference>
<evidence type="ECO:0000259" key="6">
    <source>
        <dbReference type="PROSITE" id="PS51352"/>
    </source>
</evidence>
<dbReference type="PROSITE" id="PS51352">
    <property type="entry name" value="THIOREDOXIN_2"/>
    <property type="match status" value="1"/>
</dbReference>
<dbReference type="InterPro" id="IPR050553">
    <property type="entry name" value="Thioredoxin_ResA/DsbE_sf"/>
</dbReference>
<evidence type="ECO:0000256" key="1">
    <source>
        <dbReference type="ARBA" id="ARBA00004196"/>
    </source>
</evidence>
<evidence type="ECO:0000256" key="5">
    <source>
        <dbReference type="SAM" id="SignalP"/>
    </source>
</evidence>
<comment type="caution">
    <text evidence="7">The sequence shown here is derived from an EMBL/GenBank/DDBJ whole genome shotgun (WGS) entry which is preliminary data.</text>
</comment>
<dbReference type="PROSITE" id="PS00194">
    <property type="entry name" value="THIOREDOXIN_1"/>
    <property type="match status" value="1"/>
</dbReference>
<proteinExistence type="predicted"/>
<name>A0A3S0RF03_9GAMM</name>
<accession>A0A3S0RF03</accession>
<dbReference type="EMBL" id="RYZR01000004">
    <property type="protein sequence ID" value="RUL65029.1"/>
    <property type="molecule type" value="Genomic_DNA"/>
</dbReference>
<dbReference type="InterPro" id="IPR017937">
    <property type="entry name" value="Thioredoxin_CS"/>
</dbReference>
<keyword evidence="2" id="KW-0201">Cytochrome c-type biogenesis</keyword>
<evidence type="ECO:0000256" key="3">
    <source>
        <dbReference type="ARBA" id="ARBA00023157"/>
    </source>
</evidence>
<keyword evidence="4" id="KW-0676">Redox-active center</keyword>
<sequence>MHLRRACFFALLVLFSHVAMATTLPGSGDPAPSYLGRDANDHDVRVEDMHGKVVVVTFWASWCGYCLKELPILANVQKLAGANQLQVVAISYKEDYNNFRQIHHNLRKTDLLLTYDTKAAASAAYGVTGIPHMVMIGRDGRIAYVHVGYDESMLDTIASELNTLLAAPVPADTHAP</sequence>
<dbReference type="GO" id="GO:0017004">
    <property type="term" value="P:cytochrome complex assembly"/>
    <property type="evidence" value="ECO:0007669"/>
    <property type="project" value="UniProtKB-KW"/>
</dbReference>
<dbReference type="GO" id="GO:0030313">
    <property type="term" value="C:cell envelope"/>
    <property type="evidence" value="ECO:0007669"/>
    <property type="project" value="UniProtKB-SubCell"/>
</dbReference>
<feature type="chain" id="PRO_5018670338" evidence="5">
    <location>
        <begin position="22"/>
        <end position="176"/>
    </location>
</feature>
<evidence type="ECO:0000313" key="8">
    <source>
        <dbReference type="Proteomes" id="UP000267077"/>
    </source>
</evidence>
<organism evidence="7 8">
    <name type="scientific">Dyella dinghuensis</name>
    <dbReference type="NCBI Taxonomy" id="1920169"/>
    <lineage>
        <taxon>Bacteria</taxon>
        <taxon>Pseudomonadati</taxon>
        <taxon>Pseudomonadota</taxon>
        <taxon>Gammaproteobacteria</taxon>
        <taxon>Lysobacterales</taxon>
        <taxon>Rhodanobacteraceae</taxon>
        <taxon>Dyella</taxon>
    </lineage>
</organism>
<dbReference type="AlphaFoldDB" id="A0A3S0RF03"/>
<evidence type="ECO:0000256" key="4">
    <source>
        <dbReference type="ARBA" id="ARBA00023284"/>
    </source>
</evidence>
<keyword evidence="8" id="KW-1185">Reference proteome</keyword>
<gene>
    <name evidence="7" type="ORF">EKH79_07170</name>
</gene>
<dbReference type="CDD" id="cd02966">
    <property type="entry name" value="TlpA_like_family"/>
    <property type="match status" value="1"/>
</dbReference>
<reference evidence="7 8" key="1">
    <citation type="submission" date="2018-12" db="EMBL/GenBank/DDBJ databases">
        <title>Dyella dinghuensis sp. nov. DHOA06 and Dyella choica sp. nov. 4M-K27, isolated from forest soil.</title>
        <authorList>
            <person name="Qiu L.-H."/>
            <person name="Gao Z.-H."/>
        </authorList>
    </citation>
    <scope>NUCLEOTIDE SEQUENCE [LARGE SCALE GENOMIC DNA]</scope>
    <source>
        <strain evidence="7 8">DHOA06</strain>
    </source>
</reference>
<dbReference type="Proteomes" id="UP000267077">
    <property type="component" value="Unassembled WGS sequence"/>
</dbReference>
<comment type="subcellular location">
    <subcellularLocation>
        <location evidence="1">Cell envelope</location>
    </subcellularLocation>
</comment>
<dbReference type="SUPFAM" id="SSF52833">
    <property type="entry name" value="Thioredoxin-like"/>
    <property type="match status" value="1"/>
</dbReference>
<protein>
    <submittedName>
        <fullName evidence="7">TlpA family protein disulfide reductase</fullName>
    </submittedName>
</protein>
<dbReference type="PANTHER" id="PTHR42852">
    <property type="entry name" value="THIOL:DISULFIDE INTERCHANGE PROTEIN DSBE"/>
    <property type="match status" value="1"/>
</dbReference>
<dbReference type="GO" id="GO:0015036">
    <property type="term" value="F:disulfide oxidoreductase activity"/>
    <property type="evidence" value="ECO:0007669"/>
    <property type="project" value="UniProtKB-ARBA"/>
</dbReference>
<keyword evidence="3" id="KW-1015">Disulfide bond</keyword>
<evidence type="ECO:0000256" key="2">
    <source>
        <dbReference type="ARBA" id="ARBA00022748"/>
    </source>
</evidence>
<feature type="domain" description="Thioredoxin" evidence="6">
    <location>
        <begin position="25"/>
        <end position="166"/>
    </location>
</feature>
<evidence type="ECO:0000313" key="7">
    <source>
        <dbReference type="EMBL" id="RUL65029.1"/>
    </source>
</evidence>
<dbReference type="Gene3D" id="3.40.30.10">
    <property type="entry name" value="Glutaredoxin"/>
    <property type="match status" value="1"/>
</dbReference>
<dbReference type="InterPro" id="IPR013766">
    <property type="entry name" value="Thioredoxin_domain"/>
</dbReference>
<dbReference type="Pfam" id="PF08534">
    <property type="entry name" value="Redoxin"/>
    <property type="match status" value="1"/>
</dbReference>
<feature type="signal peptide" evidence="5">
    <location>
        <begin position="1"/>
        <end position="21"/>
    </location>
</feature>
<keyword evidence="5" id="KW-0732">Signal</keyword>
<dbReference type="InterPro" id="IPR036249">
    <property type="entry name" value="Thioredoxin-like_sf"/>
</dbReference>